<dbReference type="Proteomes" id="UP000193387">
    <property type="component" value="Unassembled WGS sequence"/>
</dbReference>
<dbReference type="EMBL" id="LQPR01000043">
    <property type="protein sequence ID" value="ORW69851.1"/>
    <property type="molecule type" value="Genomic_DNA"/>
</dbReference>
<dbReference type="InterPro" id="IPR013785">
    <property type="entry name" value="Aldolase_TIM"/>
</dbReference>
<proteinExistence type="predicted"/>
<organism evidence="1 2">
    <name type="scientific">Mycobacterium saskatchewanense</name>
    <dbReference type="NCBI Taxonomy" id="220927"/>
    <lineage>
        <taxon>Bacteria</taxon>
        <taxon>Bacillati</taxon>
        <taxon>Actinomycetota</taxon>
        <taxon>Actinomycetes</taxon>
        <taxon>Mycobacteriales</taxon>
        <taxon>Mycobacteriaceae</taxon>
        <taxon>Mycobacterium</taxon>
        <taxon>Mycobacterium simiae complex</taxon>
    </lineage>
</organism>
<sequence length="256" mass="25658">MSTFGVQSVGAGDFRPALTHGIIPALDVPTTAAVRDIVAATSSVPGVVGYKLGLATVLDLGLAAAVDLVAGLTDLPIIYDHQKAGLDIPSNASNFAHSLAAAGVRAAVVFPVAGPRATVEYTSAIRTAGIVPLVGGLLPVPDYTKSSGGWVSDDVLEQIVRIALGNNETHLIVPAGDHVDPVVRVAADFGVRPTLFVPGISASGQELAVLSGVAGRVAGIYPIVGQEVVAADDPAGVAVRLVSALNEAVSAGGGIR</sequence>
<gene>
    <name evidence="1" type="ORF">AWC23_19065</name>
</gene>
<name>A0AAJ3TVP6_9MYCO</name>
<dbReference type="InterPro" id="IPR011060">
    <property type="entry name" value="RibuloseP-bd_barrel"/>
</dbReference>
<evidence type="ECO:0000313" key="2">
    <source>
        <dbReference type="Proteomes" id="UP000193387"/>
    </source>
</evidence>
<dbReference type="Gene3D" id="3.20.20.70">
    <property type="entry name" value="Aldolase class I"/>
    <property type="match status" value="1"/>
</dbReference>
<reference evidence="1 2" key="1">
    <citation type="submission" date="2016-01" db="EMBL/GenBank/DDBJ databases">
        <title>The new phylogeny of the genus Mycobacterium.</title>
        <authorList>
            <person name="Tarcisio F."/>
            <person name="Conor M."/>
            <person name="Antonella G."/>
            <person name="Elisabetta G."/>
            <person name="Giulia F.S."/>
            <person name="Sara T."/>
            <person name="Anna F."/>
            <person name="Clotilde B."/>
            <person name="Roberto B."/>
            <person name="Veronica D.S."/>
            <person name="Fabio R."/>
            <person name="Monica P."/>
            <person name="Olivier J."/>
            <person name="Enrico T."/>
            <person name="Nicola S."/>
        </authorList>
    </citation>
    <scope>NUCLEOTIDE SEQUENCE [LARGE SCALE GENOMIC DNA]</scope>
    <source>
        <strain evidence="1 2">DSM 44616</strain>
    </source>
</reference>
<protein>
    <submittedName>
        <fullName evidence="1">Orotidine 5'-phosphate decarboxylase</fullName>
    </submittedName>
</protein>
<dbReference type="AlphaFoldDB" id="A0AAJ3TVP6"/>
<evidence type="ECO:0000313" key="1">
    <source>
        <dbReference type="EMBL" id="ORW69851.1"/>
    </source>
</evidence>
<dbReference type="SUPFAM" id="SSF51366">
    <property type="entry name" value="Ribulose-phoshate binding barrel"/>
    <property type="match status" value="1"/>
</dbReference>
<keyword evidence="2" id="KW-1185">Reference proteome</keyword>
<dbReference type="RefSeq" id="WP_085256944.1">
    <property type="nucleotide sequence ID" value="NZ_AP022573.1"/>
</dbReference>
<accession>A0AAJ3TVP6</accession>
<comment type="caution">
    <text evidence="1">The sequence shown here is derived from an EMBL/GenBank/DDBJ whole genome shotgun (WGS) entry which is preliminary data.</text>
</comment>